<keyword evidence="1" id="KW-0472">Membrane</keyword>
<proteinExistence type="predicted"/>
<evidence type="ECO:0000256" key="1">
    <source>
        <dbReference type="SAM" id="Phobius"/>
    </source>
</evidence>
<accession>H6N611</accession>
<dbReference type="Proteomes" id="UP000009135">
    <property type="component" value="Chromosome"/>
</dbReference>
<keyword evidence="1" id="KW-0812">Transmembrane</keyword>
<evidence type="ECO:0000313" key="3">
    <source>
        <dbReference type="Proteomes" id="UP000009135"/>
    </source>
</evidence>
<protein>
    <submittedName>
        <fullName evidence="2">Uncharacterized protein</fullName>
    </submittedName>
</protein>
<dbReference type="STRING" id="1111676.MHC_01085"/>
<organism evidence="2 3">
    <name type="scientific">Mycoplasma haemocanis (strain Illinois)</name>
    <dbReference type="NCBI Taxonomy" id="1111676"/>
    <lineage>
        <taxon>Bacteria</taxon>
        <taxon>Bacillati</taxon>
        <taxon>Mycoplasmatota</taxon>
        <taxon>Mollicutes</taxon>
        <taxon>Mycoplasmataceae</taxon>
        <taxon>Mycoplasma</taxon>
    </lineage>
</organism>
<reference evidence="2 3" key="1">
    <citation type="journal article" date="2012" name="J. Bacteriol.">
        <title>Complete genome sequence of Mycoplasma haemocanis strain Illinois.</title>
        <authorList>
            <person name="do Nascimento N.C."/>
            <person name="Guimaraes A.M."/>
            <person name="Santos A.P."/>
            <person name="Sanmiguel P.J."/>
            <person name="Messick J.B."/>
        </authorList>
    </citation>
    <scope>NUCLEOTIDE SEQUENCE [LARGE SCALE GENOMIC DNA]</scope>
    <source>
        <strain evidence="2 3">Illinois</strain>
    </source>
</reference>
<dbReference type="AlphaFoldDB" id="H6N611"/>
<feature type="transmembrane region" description="Helical" evidence="1">
    <location>
        <begin position="6"/>
        <end position="26"/>
    </location>
</feature>
<gene>
    <name evidence="2" type="ordered locus">MHC_01085</name>
</gene>
<keyword evidence="1" id="KW-1133">Transmembrane helix</keyword>
<name>H6N611_MYCHN</name>
<sequence>MPTSLLTKVALGTLGVGTVATGSVYLGKGLIISKTKISIEDLIDKFNPEKRFISFGDNHHWNEAWKAYREGNKDLWNISKITSTSTTSAPKEFMDACDSKKSQEVLDKSDPLYSQVVKYCTRDTLVRDLINENEDRSLLEKGHNFKGDGDWKTVWDLYKNDNSGSSDKWAINTWSSIKSETNAPAAFADMCIKRSEVKAHDLANPDYLDVLKYCTK</sequence>
<dbReference type="KEGG" id="mhe:MHC_01085"/>
<dbReference type="EMBL" id="CP003199">
    <property type="protein sequence ID" value="AEW45083.1"/>
    <property type="molecule type" value="Genomic_DNA"/>
</dbReference>
<dbReference type="HOGENOM" id="CLU_098620_0_0_14"/>
<evidence type="ECO:0000313" key="2">
    <source>
        <dbReference type="EMBL" id="AEW45083.1"/>
    </source>
</evidence>
<keyword evidence="3" id="KW-1185">Reference proteome</keyword>